<dbReference type="EMBL" id="JBEAFC010000014">
    <property type="protein sequence ID" value="KAL1531723.1"/>
    <property type="molecule type" value="Genomic_DNA"/>
</dbReference>
<dbReference type="PANTHER" id="PTHR46093">
    <property type="entry name" value="ACYL-COA-BINDING DOMAIN-CONTAINING PROTEIN 5"/>
    <property type="match status" value="1"/>
</dbReference>
<dbReference type="PANTHER" id="PTHR46093:SF9">
    <property type="entry name" value="DCD DOMAIN-CONTAINING PROTEIN"/>
    <property type="match status" value="1"/>
</dbReference>
<dbReference type="InterPro" id="IPR006652">
    <property type="entry name" value="Kelch_1"/>
</dbReference>
<proteinExistence type="predicted"/>
<dbReference type="Proteomes" id="UP001567538">
    <property type="component" value="Unassembled WGS sequence"/>
</dbReference>
<keyword evidence="2" id="KW-0677">Repeat</keyword>
<organism evidence="3 4">
    <name type="scientific">Salvia divinorum</name>
    <name type="common">Maria pastora</name>
    <name type="synonym">Diviner's sage</name>
    <dbReference type="NCBI Taxonomy" id="28513"/>
    <lineage>
        <taxon>Eukaryota</taxon>
        <taxon>Viridiplantae</taxon>
        <taxon>Streptophyta</taxon>
        <taxon>Embryophyta</taxon>
        <taxon>Tracheophyta</taxon>
        <taxon>Spermatophyta</taxon>
        <taxon>Magnoliopsida</taxon>
        <taxon>eudicotyledons</taxon>
        <taxon>Gunneridae</taxon>
        <taxon>Pentapetalae</taxon>
        <taxon>asterids</taxon>
        <taxon>lamiids</taxon>
        <taxon>Lamiales</taxon>
        <taxon>Lamiaceae</taxon>
        <taxon>Nepetoideae</taxon>
        <taxon>Mentheae</taxon>
        <taxon>Salviinae</taxon>
        <taxon>Salvia</taxon>
        <taxon>Salvia subgen. Calosphace</taxon>
    </lineage>
</organism>
<sequence>MVMRWERVEANGGNGPGARRGHTCNAVEGGKRLYVFGGCGNDQRYTNRVQVLDTVKMVWSEPRVKGEPPIPRDSHSCTTVGDDLFVFGGTDGEKPLNDLHILETSSNTWIVPKVRGRAPKPRSDHSAAFVGKKLFIFGGCGKHDEEYNDLHTLDTGTLSWKWTRVFPVGTRRPCKRNSHTCTAWENKIIIIGGHDSSGTCISDVHILDTDTLRWSKLKTTGPPLPPRAGHTSICLGKSLFVFAGFSTEWNLYNDIRMLNIETGAWTDVWTVGPSPSDRLCLAGDSLDPAMRDVLVFLGGCKKDNFVLDDMYFLHTGPRILRTTFLMMNCMMWKFYRAKRSHNFEAEMLVFADESSSGPNSCMLFNY</sequence>
<keyword evidence="1" id="KW-0880">Kelch repeat</keyword>
<evidence type="ECO:0000313" key="3">
    <source>
        <dbReference type="EMBL" id="KAL1531723.1"/>
    </source>
</evidence>
<dbReference type="AlphaFoldDB" id="A0ABD1FM20"/>
<evidence type="ECO:0000313" key="4">
    <source>
        <dbReference type="Proteomes" id="UP001567538"/>
    </source>
</evidence>
<accession>A0ABD1FM20</accession>
<evidence type="ECO:0000256" key="2">
    <source>
        <dbReference type="ARBA" id="ARBA00022737"/>
    </source>
</evidence>
<reference evidence="3 4" key="1">
    <citation type="submission" date="2024-06" db="EMBL/GenBank/DDBJ databases">
        <title>A chromosome level genome sequence of Diviner's sage (Salvia divinorum).</title>
        <authorList>
            <person name="Ford S.A."/>
            <person name="Ro D.-K."/>
            <person name="Ness R.W."/>
            <person name="Phillips M.A."/>
        </authorList>
    </citation>
    <scope>NUCLEOTIDE SEQUENCE [LARGE SCALE GENOMIC DNA]</scope>
    <source>
        <strain evidence="3">SAF-2024a</strain>
        <tissue evidence="3">Leaf</tissue>
    </source>
</reference>
<dbReference type="Gene3D" id="2.120.10.80">
    <property type="entry name" value="Kelch-type beta propeller"/>
    <property type="match status" value="2"/>
</dbReference>
<evidence type="ECO:0000256" key="1">
    <source>
        <dbReference type="ARBA" id="ARBA00022441"/>
    </source>
</evidence>
<dbReference type="Pfam" id="PF24681">
    <property type="entry name" value="Kelch_KLHDC2_KLHL20_DRC7"/>
    <property type="match status" value="2"/>
</dbReference>
<protein>
    <submittedName>
        <fullName evidence="3">Leucine-zipper-like transcriptional regulator 1</fullName>
    </submittedName>
</protein>
<keyword evidence="4" id="KW-1185">Reference proteome</keyword>
<dbReference type="SMART" id="SM00612">
    <property type="entry name" value="Kelch"/>
    <property type="match status" value="3"/>
</dbReference>
<dbReference type="SUPFAM" id="SSF117281">
    <property type="entry name" value="Kelch motif"/>
    <property type="match status" value="1"/>
</dbReference>
<comment type="caution">
    <text evidence="3">The sequence shown here is derived from an EMBL/GenBank/DDBJ whole genome shotgun (WGS) entry which is preliminary data.</text>
</comment>
<gene>
    <name evidence="3" type="ORF">AAHA92_31830</name>
</gene>
<dbReference type="InterPro" id="IPR015915">
    <property type="entry name" value="Kelch-typ_b-propeller"/>
</dbReference>
<name>A0ABD1FM20_SALDI</name>